<reference evidence="1" key="1">
    <citation type="journal article" date="2014" name="Int. J. Syst. Evol. Microbiol.">
        <title>Complete genome sequence of Corynebacterium casei LMG S-19264T (=DSM 44701T), isolated from a smear-ripened cheese.</title>
        <authorList>
            <consortium name="US DOE Joint Genome Institute (JGI-PGF)"/>
            <person name="Walter F."/>
            <person name="Albersmeier A."/>
            <person name="Kalinowski J."/>
            <person name="Ruckert C."/>
        </authorList>
    </citation>
    <scope>NUCLEOTIDE SEQUENCE</scope>
    <source>
        <strain evidence="1">KCTC 42731</strain>
    </source>
</reference>
<proteinExistence type="predicted"/>
<dbReference type="EMBL" id="BNCK01000004">
    <property type="protein sequence ID" value="GHF93031.1"/>
    <property type="molecule type" value="Genomic_DNA"/>
</dbReference>
<dbReference type="AlphaFoldDB" id="A0A919BI39"/>
<dbReference type="Proteomes" id="UP000623842">
    <property type="component" value="Unassembled WGS sequence"/>
</dbReference>
<evidence type="ECO:0000313" key="1">
    <source>
        <dbReference type="EMBL" id="GHF93031.1"/>
    </source>
</evidence>
<evidence type="ECO:0008006" key="3">
    <source>
        <dbReference type="Google" id="ProtNLM"/>
    </source>
</evidence>
<protein>
    <recommendedName>
        <fullName evidence="3">DUF2835 family protein</fullName>
    </recommendedName>
</protein>
<sequence>MRHFYFSINITSYDFLPYYQGRVKDIVVTSDQGLRVQFPAMHLRPFLTRSGISGRFCLQTEQGKFVSIAKIS</sequence>
<reference evidence="1" key="2">
    <citation type="submission" date="2020-09" db="EMBL/GenBank/DDBJ databases">
        <authorList>
            <person name="Sun Q."/>
            <person name="Kim S."/>
        </authorList>
    </citation>
    <scope>NUCLEOTIDE SEQUENCE</scope>
    <source>
        <strain evidence="1">KCTC 42731</strain>
    </source>
</reference>
<comment type="caution">
    <text evidence="1">The sequence shown here is derived from an EMBL/GenBank/DDBJ whole genome shotgun (WGS) entry which is preliminary data.</text>
</comment>
<name>A0A919BI39_9GAMM</name>
<keyword evidence="2" id="KW-1185">Reference proteome</keyword>
<dbReference type="InterPro" id="IPR021363">
    <property type="entry name" value="DUF2835"/>
</dbReference>
<accession>A0A919BI39</accession>
<evidence type="ECO:0000313" key="2">
    <source>
        <dbReference type="Proteomes" id="UP000623842"/>
    </source>
</evidence>
<gene>
    <name evidence="1" type="ORF">GCM10017161_21570</name>
</gene>
<dbReference type="RefSeq" id="WP_189770259.1">
    <property type="nucleotide sequence ID" value="NZ_BNCK01000004.1"/>
</dbReference>
<organism evidence="1 2">
    <name type="scientific">Thalassotalea marina</name>
    <dbReference type="NCBI Taxonomy" id="1673741"/>
    <lineage>
        <taxon>Bacteria</taxon>
        <taxon>Pseudomonadati</taxon>
        <taxon>Pseudomonadota</taxon>
        <taxon>Gammaproteobacteria</taxon>
        <taxon>Alteromonadales</taxon>
        <taxon>Colwelliaceae</taxon>
        <taxon>Thalassotalea</taxon>
    </lineage>
</organism>
<dbReference type="Pfam" id="PF11197">
    <property type="entry name" value="DUF2835"/>
    <property type="match status" value="1"/>
</dbReference>